<evidence type="ECO:0000313" key="9">
    <source>
        <dbReference type="Proteomes" id="UP000236742"/>
    </source>
</evidence>
<dbReference type="PROSITE" id="PS51007">
    <property type="entry name" value="CYTC"/>
    <property type="match status" value="1"/>
</dbReference>
<protein>
    <submittedName>
        <fullName evidence="8">Cytochrome c553</fullName>
    </submittedName>
</protein>
<evidence type="ECO:0000256" key="2">
    <source>
        <dbReference type="ARBA" id="ARBA00022617"/>
    </source>
</evidence>
<accession>A0A1H5YX98</accession>
<keyword evidence="5 6" id="KW-0408">Iron</keyword>
<dbReference type="PANTHER" id="PTHR33751">
    <property type="entry name" value="CBB3-TYPE CYTOCHROME C OXIDASE SUBUNIT FIXP"/>
    <property type="match status" value="1"/>
</dbReference>
<keyword evidence="2 6" id="KW-0349">Heme</keyword>
<dbReference type="InterPro" id="IPR036909">
    <property type="entry name" value="Cyt_c-like_dom_sf"/>
</dbReference>
<dbReference type="Gene3D" id="1.10.760.10">
    <property type="entry name" value="Cytochrome c-like domain"/>
    <property type="match status" value="1"/>
</dbReference>
<evidence type="ECO:0000256" key="3">
    <source>
        <dbReference type="ARBA" id="ARBA00022723"/>
    </source>
</evidence>
<evidence type="ECO:0000256" key="4">
    <source>
        <dbReference type="ARBA" id="ARBA00022982"/>
    </source>
</evidence>
<gene>
    <name evidence="8" type="ORF">SAMN05421751_12420</name>
</gene>
<evidence type="ECO:0000259" key="7">
    <source>
        <dbReference type="PROSITE" id="PS51007"/>
    </source>
</evidence>
<dbReference type="Pfam" id="PF00034">
    <property type="entry name" value="Cytochrom_C"/>
    <property type="match status" value="1"/>
</dbReference>
<feature type="domain" description="Cytochrome c" evidence="7">
    <location>
        <begin position="58"/>
        <end position="144"/>
    </location>
</feature>
<dbReference type="OrthoDB" id="7854060at2"/>
<evidence type="ECO:0000256" key="1">
    <source>
        <dbReference type="ARBA" id="ARBA00022448"/>
    </source>
</evidence>
<organism evidence="8 9">
    <name type="scientific">Jhaorihella thermophila</name>
    <dbReference type="NCBI Taxonomy" id="488547"/>
    <lineage>
        <taxon>Bacteria</taxon>
        <taxon>Pseudomonadati</taxon>
        <taxon>Pseudomonadota</taxon>
        <taxon>Alphaproteobacteria</taxon>
        <taxon>Rhodobacterales</taxon>
        <taxon>Paracoccaceae</taxon>
        <taxon>Jhaorihella</taxon>
    </lineage>
</organism>
<dbReference type="InterPro" id="IPR050597">
    <property type="entry name" value="Cytochrome_c_Oxidase_Subunit"/>
</dbReference>
<keyword evidence="9" id="KW-1185">Reference proteome</keyword>
<evidence type="ECO:0000256" key="6">
    <source>
        <dbReference type="PROSITE-ProRule" id="PRU00433"/>
    </source>
</evidence>
<evidence type="ECO:0000256" key="5">
    <source>
        <dbReference type="ARBA" id="ARBA00023004"/>
    </source>
</evidence>
<dbReference type="GO" id="GO:0020037">
    <property type="term" value="F:heme binding"/>
    <property type="evidence" value="ECO:0007669"/>
    <property type="project" value="InterPro"/>
</dbReference>
<dbReference type="GO" id="GO:0046872">
    <property type="term" value="F:metal ion binding"/>
    <property type="evidence" value="ECO:0007669"/>
    <property type="project" value="UniProtKB-KW"/>
</dbReference>
<sequence>MTFGKGAAVIGAVAAAGVAALVLWTTAPTGDHEQTKAAGGGTEGAAIVTVRVPAQFSPLARTGKAAFEAKCAACHGKNASGIEGKGPPLVHKYYHPGHHGDAAFFQAAHNGVRSHHWRFGDMPPVEGLTDADIKAIVRYVRELQKENGIF</sequence>
<keyword evidence="3 6" id="KW-0479">Metal-binding</keyword>
<dbReference type="EMBL" id="FNVD01000024">
    <property type="protein sequence ID" value="SEG28654.1"/>
    <property type="molecule type" value="Genomic_DNA"/>
</dbReference>
<reference evidence="8 9" key="1">
    <citation type="submission" date="2016-10" db="EMBL/GenBank/DDBJ databases">
        <authorList>
            <person name="de Groot N.N."/>
        </authorList>
    </citation>
    <scope>NUCLEOTIDE SEQUENCE [LARGE SCALE GENOMIC DNA]</scope>
    <source>
        <strain evidence="8 9">DSM 23413</strain>
    </source>
</reference>
<dbReference type="RefSeq" id="WP_104009224.1">
    <property type="nucleotide sequence ID" value="NZ_FNVD01000024.1"/>
</dbReference>
<dbReference type="GO" id="GO:0009055">
    <property type="term" value="F:electron transfer activity"/>
    <property type="evidence" value="ECO:0007669"/>
    <property type="project" value="InterPro"/>
</dbReference>
<dbReference type="SUPFAM" id="SSF46626">
    <property type="entry name" value="Cytochrome c"/>
    <property type="match status" value="1"/>
</dbReference>
<dbReference type="PANTHER" id="PTHR33751:SF9">
    <property type="entry name" value="CYTOCHROME C4"/>
    <property type="match status" value="1"/>
</dbReference>
<dbReference type="Proteomes" id="UP000236742">
    <property type="component" value="Unassembled WGS sequence"/>
</dbReference>
<proteinExistence type="predicted"/>
<dbReference type="AlphaFoldDB" id="A0A1H5YX98"/>
<keyword evidence="1" id="KW-0813">Transport</keyword>
<keyword evidence="4" id="KW-0249">Electron transport</keyword>
<name>A0A1H5YX98_9RHOB</name>
<dbReference type="InterPro" id="IPR009056">
    <property type="entry name" value="Cyt_c-like_dom"/>
</dbReference>
<evidence type="ECO:0000313" key="8">
    <source>
        <dbReference type="EMBL" id="SEG28654.1"/>
    </source>
</evidence>